<gene>
    <name evidence="1" type="ORF">NCTC10465_00535</name>
</gene>
<dbReference type="PANTHER" id="PTHR41774:SF1">
    <property type="entry name" value="NGG1P INTERACTING FACTOR NIF3"/>
    <property type="match status" value="1"/>
</dbReference>
<protein>
    <submittedName>
        <fullName evidence="1">Uncharacterized protein conserved in bacteria</fullName>
    </submittedName>
</protein>
<reference evidence="1 2" key="1">
    <citation type="submission" date="2018-06" db="EMBL/GenBank/DDBJ databases">
        <authorList>
            <consortium name="Pathogen Informatics"/>
            <person name="Doyle S."/>
        </authorList>
    </citation>
    <scope>NUCLEOTIDE SEQUENCE [LARGE SCALE GENOMIC DNA]</scope>
    <source>
        <strain evidence="1 2">NCTC10465</strain>
    </source>
</reference>
<keyword evidence="2" id="KW-1185">Reference proteome</keyword>
<accession>A0A378Q7T2</accession>
<name>A0A378Q7T2_FAUOS</name>
<dbReference type="FunFam" id="3.30.70.120:FF:000006">
    <property type="entry name" value="GTP cyclohydrolase 1 type 2 homolog"/>
    <property type="match status" value="1"/>
</dbReference>
<dbReference type="Gene3D" id="3.30.70.120">
    <property type="match status" value="1"/>
</dbReference>
<dbReference type="InterPro" id="IPR036069">
    <property type="entry name" value="DUF34/NIF3_sf"/>
</dbReference>
<dbReference type="EMBL" id="UGPY01000001">
    <property type="protein sequence ID" value="STY96769.1"/>
    <property type="molecule type" value="Genomic_DNA"/>
</dbReference>
<evidence type="ECO:0000313" key="1">
    <source>
        <dbReference type="EMBL" id="STY96769.1"/>
    </source>
</evidence>
<sequence length="111" mass="12473">MTGMKKPIMYKLTTYIPTDYLEPVKQALFDAGAGQIGNYQYCCWQVLGTGQFMPLAGNQAFIGTTNQLQTIEEWRVEIVVADARIKAVVQALKQAHPYETPAYDVLKLEDI</sequence>
<dbReference type="PANTHER" id="PTHR41774">
    <property type="match status" value="1"/>
</dbReference>
<dbReference type="Proteomes" id="UP000255230">
    <property type="component" value="Unassembled WGS sequence"/>
</dbReference>
<dbReference type="AlphaFoldDB" id="A0A378Q7T2"/>
<organism evidence="1 2">
    <name type="scientific">Faucicola osloensis</name>
    <name type="common">Moraxella osloensis</name>
    <dbReference type="NCBI Taxonomy" id="34062"/>
    <lineage>
        <taxon>Bacteria</taxon>
        <taxon>Pseudomonadati</taxon>
        <taxon>Pseudomonadota</taxon>
        <taxon>Gammaproteobacteria</taxon>
        <taxon>Moraxellales</taxon>
        <taxon>Moraxellaceae</taxon>
        <taxon>Faucicola</taxon>
    </lineage>
</organism>
<dbReference type="InterPro" id="IPR015867">
    <property type="entry name" value="N-reg_PII/ATP_PRibTrfase_C"/>
</dbReference>
<proteinExistence type="predicted"/>
<dbReference type="SUPFAM" id="SSF102705">
    <property type="entry name" value="NIF3 (NGG1p interacting factor 3)-like"/>
    <property type="match status" value="1"/>
</dbReference>
<evidence type="ECO:0000313" key="2">
    <source>
        <dbReference type="Proteomes" id="UP000255230"/>
    </source>
</evidence>